<dbReference type="SUPFAM" id="SSF52821">
    <property type="entry name" value="Rhodanese/Cell cycle control phosphatase"/>
    <property type="match status" value="1"/>
</dbReference>
<sequence length="121" mass="13599">MITSALLIGLPVSMVAHSVYKRHMPVHGIKQEQLDQIDADSCALLDVRAYNVSDKELVSGAFNLPISYFTRGYREIPKKSIHLIAENQLEKNLATRLLHQRGFHVTSYSLIGKDKMQTACC</sequence>
<dbReference type="Proteomes" id="UP000065533">
    <property type="component" value="Chromosome"/>
</dbReference>
<accession>A0ABM5WTN2</accession>
<evidence type="ECO:0000313" key="1">
    <source>
        <dbReference type="EMBL" id="ALS77621.1"/>
    </source>
</evidence>
<dbReference type="RefSeq" id="WP_058384296.1">
    <property type="nucleotide sequence ID" value="NZ_CP013661.2"/>
</dbReference>
<proteinExistence type="predicted"/>
<gene>
    <name evidence="1" type="ORF">AUO94_02715</name>
</gene>
<dbReference type="EMBL" id="CP013661">
    <property type="protein sequence ID" value="ALS77621.1"/>
    <property type="molecule type" value="Genomic_DNA"/>
</dbReference>
<organism evidence="1 2">
    <name type="scientific">Planococcus kocurii</name>
    <dbReference type="NCBI Taxonomy" id="1374"/>
    <lineage>
        <taxon>Bacteria</taxon>
        <taxon>Bacillati</taxon>
        <taxon>Bacillota</taxon>
        <taxon>Bacilli</taxon>
        <taxon>Bacillales</taxon>
        <taxon>Caryophanaceae</taxon>
        <taxon>Planococcus</taxon>
    </lineage>
</organism>
<dbReference type="InterPro" id="IPR036873">
    <property type="entry name" value="Rhodanese-like_dom_sf"/>
</dbReference>
<dbReference type="Gene3D" id="3.40.250.10">
    <property type="entry name" value="Rhodanese-like domain"/>
    <property type="match status" value="1"/>
</dbReference>
<protein>
    <recommendedName>
        <fullName evidence="3">Sulfurtransferase</fullName>
    </recommendedName>
</protein>
<keyword evidence="2" id="KW-1185">Reference proteome</keyword>
<evidence type="ECO:0000313" key="2">
    <source>
        <dbReference type="Proteomes" id="UP000065533"/>
    </source>
</evidence>
<name>A0ABM5WTN2_9BACL</name>
<evidence type="ECO:0008006" key="3">
    <source>
        <dbReference type="Google" id="ProtNLM"/>
    </source>
</evidence>
<reference evidence="1" key="1">
    <citation type="submission" date="2016-01" db="EMBL/GenBank/DDBJ databases">
        <title>Complete genome of Planococcus kocurri type strain.</title>
        <authorList>
            <person name="See-Too W.S."/>
        </authorList>
    </citation>
    <scope>NUCLEOTIDE SEQUENCE [LARGE SCALE GENOMIC DNA]</scope>
    <source>
        <strain evidence="1">ATCC 43650</strain>
    </source>
</reference>